<dbReference type="RefSeq" id="WP_093972050.1">
    <property type="nucleotide sequence ID" value="NZ_FXXQ01000001.1"/>
</dbReference>
<dbReference type="Proteomes" id="UP000201838">
    <property type="component" value="Unassembled WGS sequence"/>
</dbReference>
<reference evidence="2 3" key="1">
    <citation type="submission" date="2017-05" db="EMBL/GenBank/DDBJ databases">
        <authorList>
            <person name="Song R."/>
            <person name="Chenine A.L."/>
            <person name="Ruprecht R.M."/>
        </authorList>
    </citation>
    <scope>NUCLEOTIDE SEQUENCE [LARGE SCALE GENOMIC DNA]</scope>
    <source>
        <strain evidence="2 3">CECT 8489</strain>
    </source>
</reference>
<dbReference type="AlphaFoldDB" id="A0A238IVJ2"/>
<evidence type="ECO:0000313" key="2">
    <source>
        <dbReference type="EMBL" id="SMX22041.1"/>
    </source>
</evidence>
<sequence length="68" mass="7074">MRIFMKYFYNNESGATLVEYGVALILAIIVGGVALSNLAGETSENLVDACGAMTPVEAGTLITVETGC</sequence>
<name>A0A238IVJ2_9RHOB</name>
<feature type="transmembrane region" description="Helical" evidence="1">
    <location>
        <begin position="20"/>
        <end position="39"/>
    </location>
</feature>
<organism evidence="2 3">
    <name type="scientific">Boseongicola aestuarii</name>
    <dbReference type="NCBI Taxonomy" id="1470561"/>
    <lineage>
        <taxon>Bacteria</taxon>
        <taxon>Pseudomonadati</taxon>
        <taxon>Pseudomonadota</taxon>
        <taxon>Alphaproteobacteria</taxon>
        <taxon>Rhodobacterales</taxon>
        <taxon>Paracoccaceae</taxon>
        <taxon>Boseongicola</taxon>
    </lineage>
</organism>
<keyword evidence="3" id="KW-1185">Reference proteome</keyword>
<evidence type="ECO:0008006" key="4">
    <source>
        <dbReference type="Google" id="ProtNLM"/>
    </source>
</evidence>
<dbReference type="EMBL" id="FXXQ01000001">
    <property type="protein sequence ID" value="SMX22041.1"/>
    <property type="molecule type" value="Genomic_DNA"/>
</dbReference>
<evidence type="ECO:0000313" key="3">
    <source>
        <dbReference type="Proteomes" id="UP000201838"/>
    </source>
</evidence>
<keyword evidence="1" id="KW-0812">Transmembrane</keyword>
<gene>
    <name evidence="2" type="ORF">BOA8489_00128</name>
</gene>
<keyword evidence="1" id="KW-0472">Membrane</keyword>
<evidence type="ECO:0000256" key="1">
    <source>
        <dbReference type="SAM" id="Phobius"/>
    </source>
</evidence>
<dbReference type="OrthoDB" id="7711263at2"/>
<protein>
    <recommendedName>
        <fullName evidence="4">Flp/Fap pilin component</fullName>
    </recommendedName>
</protein>
<accession>A0A238IVJ2</accession>
<proteinExistence type="predicted"/>
<keyword evidence="1" id="KW-1133">Transmembrane helix</keyword>